<dbReference type="RefSeq" id="WP_160844404.1">
    <property type="nucleotide sequence ID" value="NZ_WVHT01000004.1"/>
</dbReference>
<keyword evidence="1" id="KW-0732">Signal</keyword>
<accession>A0A7K1YAT6</accession>
<dbReference type="Pfam" id="PF01569">
    <property type="entry name" value="PAP2"/>
    <property type="match status" value="1"/>
</dbReference>
<comment type="caution">
    <text evidence="3">The sequence shown here is derived from an EMBL/GenBank/DDBJ whole genome shotgun (WGS) entry which is preliminary data.</text>
</comment>
<protein>
    <submittedName>
        <fullName evidence="3">Phosphatase PAP2 family protein</fullName>
    </submittedName>
</protein>
<organism evidence="3 4">
    <name type="scientific">Hufsiella arboris</name>
    <dbReference type="NCBI Taxonomy" id="2695275"/>
    <lineage>
        <taxon>Bacteria</taxon>
        <taxon>Pseudomonadati</taxon>
        <taxon>Bacteroidota</taxon>
        <taxon>Sphingobacteriia</taxon>
        <taxon>Sphingobacteriales</taxon>
        <taxon>Sphingobacteriaceae</taxon>
        <taxon>Hufsiella</taxon>
    </lineage>
</organism>
<evidence type="ECO:0000313" key="3">
    <source>
        <dbReference type="EMBL" id="MXV51219.1"/>
    </source>
</evidence>
<sequence>MKLLHRIFLGLTLLASFKQAQSQTESPYKTSWKVDAPIIGAGVGLSVLGVSFIKNKDGLTEQQVNSVSKSDVNGTDRFIAGNYSTSADKASYYPFYASFAMPVALLLNKNEGSKAGQIVALYIETMAITGALYSNSAGLINRNRPFVYSDNAPMDKKTSAGARRSFYAGHTAATAAATFFAAKVFQDFNPDSKAKPYVWAAAAIVPASVAYLRSKAGMHFLTDNLLGYALGAGAGILVPQLHKKTNKTNLTLTPVITPEYKYATLACTF</sequence>
<dbReference type="Proteomes" id="UP000466586">
    <property type="component" value="Unassembled WGS sequence"/>
</dbReference>
<feature type="signal peptide" evidence="1">
    <location>
        <begin position="1"/>
        <end position="20"/>
    </location>
</feature>
<name>A0A7K1YAT6_9SPHI</name>
<dbReference type="InterPro" id="IPR000326">
    <property type="entry name" value="PAP2/HPO"/>
</dbReference>
<gene>
    <name evidence="3" type="ORF">GS399_09585</name>
</gene>
<evidence type="ECO:0000313" key="4">
    <source>
        <dbReference type="Proteomes" id="UP000466586"/>
    </source>
</evidence>
<dbReference type="AlphaFoldDB" id="A0A7K1YAT6"/>
<evidence type="ECO:0000259" key="2">
    <source>
        <dbReference type="Pfam" id="PF01569"/>
    </source>
</evidence>
<feature type="chain" id="PRO_5029837859" evidence="1">
    <location>
        <begin position="21"/>
        <end position="269"/>
    </location>
</feature>
<keyword evidence="4" id="KW-1185">Reference proteome</keyword>
<dbReference type="EMBL" id="WVHT01000004">
    <property type="protein sequence ID" value="MXV51219.1"/>
    <property type="molecule type" value="Genomic_DNA"/>
</dbReference>
<proteinExistence type="predicted"/>
<evidence type="ECO:0000256" key="1">
    <source>
        <dbReference type="SAM" id="SignalP"/>
    </source>
</evidence>
<dbReference type="SUPFAM" id="SSF48317">
    <property type="entry name" value="Acid phosphatase/Vanadium-dependent haloperoxidase"/>
    <property type="match status" value="1"/>
</dbReference>
<dbReference type="InterPro" id="IPR036938">
    <property type="entry name" value="PAP2/HPO_sf"/>
</dbReference>
<dbReference type="Gene3D" id="1.20.144.10">
    <property type="entry name" value="Phosphatidic acid phosphatase type 2/haloperoxidase"/>
    <property type="match status" value="1"/>
</dbReference>
<reference evidence="3 4" key="1">
    <citation type="submission" date="2019-11" db="EMBL/GenBank/DDBJ databases">
        <title>Pedobacter sp. HMF7647 Genome sequencing and assembly.</title>
        <authorList>
            <person name="Kang H."/>
            <person name="Kim H."/>
            <person name="Joh K."/>
        </authorList>
    </citation>
    <scope>NUCLEOTIDE SEQUENCE [LARGE SCALE GENOMIC DNA]</scope>
    <source>
        <strain evidence="3 4">HMF7647</strain>
    </source>
</reference>
<feature type="domain" description="Phosphatidic acid phosphatase type 2/haloperoxidase" evidence="2">
    <location>
        <begin position="120"/>
        <end position="245"/>
    </location>
</feature>